<proteinExistence type="predicted"/>
<dbReference type="CDD" id="cd00118">
    <property type="entry name" value="LysM"/>
    <property type="match status" value="1"/>
</dbReference>
<feature type="transmembrane region" description="Helical" evidence="2">
    <location>
        <begin position="48"/>
        <end position="72"/>
    </location>
</feature>
<keyword evidence="2" id="KW-1133">Transmembrane helix</keyword>
<gene>
    <name evidence="3" type="ORF">MNQ99_06890</name>
</gene>
<keyword evidence="2" id="KW-0472">Membrane</keyword>
<evidence type="ECO:0000256" key="2">
    <source>
        <dbReference type="SAM" id="Phobius"/>
    </source>
</evidence>
<dbReference type="InterPro" id="IPR018392">
    <property type="entry name" value="LysM"/>
</dbReference>
<evidence type="ECO:0000313" key="4">
    <source>
        <dbReference type="Proteomes" id="UP000829069"/>
    </source>
</evidence>
<organism evidence="3 4">
    <name type="scientific">Arthrobacter sulfonylureivorans</name>
    <dbReference type="NCBI Taxonomy" id="2486855"/>
    <lineage>
        <taxon>Bacteria</taxon>
        <taxon>Bacillati</taxon>
        <taxon>Actinomycetota</taxon>
        <taxon>Actinomycetes</taxon>
        <taxon>Micrococcales</taxon>
        <taxon>Micrococcaceae</taxon>
        <taxon>Arthrobacter</taxon>
    </lineage>
</organism>
<dbReference type="RefSeq" id="WP_241914902.1">
    <property type="nucleotide sequence ID" value="NZ_CP093326.1"/>
</dbReference>
<feature type="transmembrane region" description="Helical" evidence="2">
    <location>
        <begin position="79"/>
        <end position="105"/>
    </location>
</feature>
<evidence type="ECO:0000256" key="1">
    <source>
        <dbReference type="SAM" id="MobiDB-lite"/>
    </source>
</evidence>
<dbReference type="EMBL" id="CP093326">
    <property type="protein sequence ID" value="UNK47064.1"/>
    <property type="molecule type" value="Genomic_DNA"/>
</dbReference>
<feature type="region of interest" description="Disordered" evidence="1">
    <location>
        <begin position="217"/>
        <end position="236"/>
    </location>
</feature>
<reference evidence="3 4" key="1">
    <citation type="submission" date="2022-03" db="EMBL/GenBank/DDBJ databases">
        <title>Isotopic signatures of nitrous oxide derived from detoxification processes.</title>
        <authorList>
            <person name="Behrendt U."/>
            <person name="Buchen C."/>
            <person name="Well R."/>
            <person name="Ulrich A."/>
            <person name="Rohe L."/>
            <person name="Kolb S."/>
            <person name="Schloter M."/>
            <person name="Horn M.A."/>
            <person name="Augustin J."/>
        </authorList>
    </citation>
    <scope>NUCLEOTIDE SEQUENCE [LARGE SCALE GENOMIC DNA]</scope>
    <source>
        <strain evidence="3 4">S4-C24</strain>
    </source>
</reference>
<name>A0ABY3W9N1_9MICC</name>
<keyword evidence="2" id="KW-0812">Transmembrane</keyword>
<sequence length="236" mass="23936">MRRIISDLVTAGLILGSGAVLILAGTRIGSGSLWPPHNYQDALAVLSIGAGAVVLCWLLLGLAAAAAGAMLAKTGHLRLAALSAAASPAFLLRLAGAVVGLNLMVVPVAHGSPAAATAGLPTSTGPTDTVGIDPLWQPAYPAGEVVDPSWQPTPPAAAPGIVAKPLTRHDLGSPRSVTVTAGDSLWHLAAAELGPLATDAEIAERWPDWHAANRRTIGPDPSLIRPGQTLVVPPPR</sequence>
<accession>A0ABY3W9N1</accession>
<dbReference type="Gene3D" id="3.10.350.10">
    <property type="entry name" value="LysM domain"/>
    <property type="match status" value="1"/>
</dbReference>
<dbReference type="InterPro" id="IPR036779">
    <property type="entry name" value="LysM_dom_sf"/>
</dbReference>
<protein>
    <submittedName>
        <fullName evidence="3">LysM peptidoglycan-binding domain-containing protein</fullName>
    </submittedName>
</protein>
<keyword evidence="4" id="KW-1185">Reference proteome</keyword>
<dbReference type="Proteomes" id="UP000829069">
    <property type="component" value="Chromosome"/>
</dbReference>
<evidence type="ECO:0000313" key="3">
    <source>
        <dbReference type="EMBL" id="UNK47064.1"/>
    </source>
</evidence>